<evidence type="ECO:0000313" key="2">
    <source>
        <dbReference type="EMBL" id="KIW92056.1"/>
    </source>
</evidence>
<dbReference type="PANTHER" id="PTHR40642">
    <property type="entry name" value="YALI0F31295P"/>
    <property type="match status" value="1"/>
</dbReference>
<dbReference type="OrthoDB" id="5422320at2759"/>
<dbReference type="Proteomes" id="UP000053789">
    <property type="component" value="Unassembled WGS sequence"/>
</dbReference>
<reference evidence="2" key="1">
    <citation type="submission" date="2015-01" db="EMBL/GenBank/DDBJ databases">
        <title>The Genome Sequence of Cladophialophora bantiana CBS 173.52.</title>
        <authorList>
            <consortium name="The Broad Institute Genomics Platform"/>
            <person name="Cuomo C."/>
            <person name="de Hoog S."/>
            <person name="Gorbushina A."/>
            <person name="Stielow B."/>
            <person name="Teixiera M."/>
            <person name="Abouelleil A."/>
            <person name="Chapman S.B."/>
            <person name="Priest M."/>
            <person name="Young S.K."/>
            <person name="Wortman J."/>
            <person name="Nusbaum C."/>
            <person name="Birren B."/>
        </authorList>
    </citation>
    <scope>NUCLEOTIDE SEQUENCE [LARGE SCALE GENOMIC DNA]</scope>
    <source>
        <strain evidence="2">CBS 173.52</strain>
    </source>
</reference>
<dbReference type="InterPro" id="IPR024526">
    <property type="entry name" value="DUF3807"/>
</dbReference>
<feature type="region of interest" description="Disordered" evidence="1">
    <location>
        <begin position="105"/>
        <end position="147"/>
    </location>
</feature>
<dbReference type="GeneID" id="27699967"/>
<accession>A0A0D2EQ48</accession>
<dbReference type="RefSeq" id="XP_016618725.1">
    <property type="nucleotide sequence ID" value="XM_016764775.1"/>
</dbReference>
<gene>
    <name evidence="2" type="ORF">Z519_07039</name>
</gene>
<dbReference type="Pfam" id="PF12720">
    <property type="entry name" value="DUF3807"/>
    <property type="match status" value="1"/>
</dbReference>
<dbReference type="EMBL" id="KN846989">
    <property type="protein sequence ID" value="KIW92056.1"/>
    <property type="molecule type" value="Genomic_DNA"/>
</dbReference>
<dbReference type="PANTHER" id="PTHR40642:SF1">
    <property type="entry name" value="YALI0F31295P"/>
    <property type="match status" value="1"/>
</dbReference>
<dbReference type="HOGENOM" id="CLU_1695261_0_0_1"/>
<dbReference type="AlphaFoldDB" id="A0A0D2EQ48"/>
<evidence type="ECO:0000256" key="1">
    <source>
        <dbReference type="SAM" id="MobiDB-lite"/>
    </source>
</evidence>
<organism evidence="2 3">
    <name type="scientific">Cladophialophora bantiana (strain ATCC 10958 / CBS 173.52 / CDC B-1940 / NIH 8579)</name>
    <name type="common">Xylohypha bantiana</name>
    <dbReference type="NCBI Taxonomy" id="1442370"/>
    <lineage>
        <taxon>Eukaryota</taxon>
        <taxon>Fungi</taxon>
        <taxon>Dikarya</taxon>
        <taxon>Ascomycota</taxon>
        <taxon>Pezizomycotina</taxon>
        <taxon>Eurotiomycetes</taxon>
        <taxon>Chaetothyriomycetidae</taxon>
        <taxon>Chaetothyriales</taxon>
        <taxon>Herpotrichiellaceae</taxon>
        <taxon>Cladophialophora</taxon>
    </lineage>
</organism>
<protein>
    <submittedName>
        <fullName evidence="2">Uncharacterized protein</fullName>
    </submittedName>
</protein>
<keyword evidence="3" id="KW-1185">Reference proteome</keyword>
<evidence type="ECO:0000313" key="3">
    <source>
        <dbReference type="Proteomes" id="UP000053789"/>
    </source>
</evidence>
<name>A0A0D2EQ48_CLAB1</name>
<dbReference type="VEuPathDB" id="FungiDB:Z519_07039"/>
<sequence>MIQQWEIARLRAFHAAHFSGQPIPDLVTCQQNPMDQTESSRSAEAVIGEENHDDERGLGYYEDGVKRTLTDDQIKMFRHSEIQRLLSEKRAAKVEEETKIKMKENSIASTVTREPRKRRFEDEPAATQSGVDTLTYDEGPDTRPASIPVEKKFLWPILGQNSK</sequence>
<proteinExistence type="predicted"/>